<dbReference type="Pfam" id="PF22561">
    <property type="entry name" value="HisKin-conflict"/>
    <property type="match status" value="1"/>
</dbReference>
<dbReference type="EC" id="2.7.7.49" evidence="1"/>
<dbReference type="PRINTS" id="PR00866">
    <property type="entry name" value="RNADNAPOLMS"/>
</dbReference>
<evidence type="ECO:0000256" key="3">
    <source>
        <dbReference type="ARBA" id="ARBA00022695"/>
    </source>
</evidence>
<dbReference type="EMBL" id="CP002859">
    <property type="protein sequence ID" value="AEI48257.1"/>
    <property type="molecule type" value="Genomic_DNA"/>
</dbReference>
<evidence type="ECO:0000256" key="1">
    <source>
        <dbReference type="ARBA" id="ARBA00012493"/>
    </source>
</evidence>
<name>A0A7U3ZJ92_RUNSL</name>
<evidence type="ECO:0000256" key="8">
    <source>
        <dbReference type="ARBA" id="ARBA00034120"/>
    </source>
</evidence>
<comment type="catalytic activity">
    <reaction evidence="9">
        <text>DNA(n) + a 2'-deoxyribonucleoside 5'-triphosphate = DNA(n+1) + diphosphate</text>
        <dbReference type="Rhea" id="RHEA:22508"/>
        <dbReference type="Rhea" id="RHEA-COMP:17339"/>
        <dbReference type="Rhea" id="RHEA-COMP:17340"/>
        <dbReference type="ChEBI" id="CHEBI:33019"/>
        <dbReference type="ChEBI" id="CHEBI:61560"/>
        <dbReference type="ChEBI" id="CHEBI:173112"/>
        <dbReference type="EC" id="2.7.7.49"/>
    </reaction>
</comment>
<evidence type="ECO:0000256" key="4">
    <source>
        <dbReference type="ARBA" id="ARBA00022723"/>
    </source>
</evidence>
<keyword evidence="3 11" id="KW-0548">Nucleotidyltransferase</keyword>
<accession>A0A7U3ZJ92</accession>
<dbReference type="PROSITE" id="PS50878">
    <property type="entry name" value="RT_POL"/>
    <property type="match status" value="1"/>
</dbReference>
<feature type="domain" description="Reverse transcriptase" evidence="10">
    <location>
        <begin position="38"/>
        <end position="251"/>
    </location>
</feature>
<proteinExistence type="inferred from homology"/>
<keyword evidence="6 11" id="KW-0695">RNA-directed DNA polymerase</keyword>
<keyword evidence="5" id="KW-0460">Magnesium</keyword>
<evidence type="ECO:0000313" key="12">
    <source>
        <dbReference type="Proteomes" id="UP000000493"/>
    </source>
</evidence>
<dbReference type="Proteomes" id="UP000000493">
    <property type="component" value="Chromosome"/>
</dbReference>
<dbReference type="GO" id="GO:0003964">
    <property type="term" value="F:RNA-directed DNA polymerase activity"/>
    <property type="evidence" value="ECO:0007669"/>
    <property type="project" value="UniProtKB-KW"/>
</dbReference>
<dbReference type="InterPro" id="IPR054731">
    <property type="entry name" value="HisKin-conflict"/>
</dbReference>
<dbReference type="KEGG" id="rsi:Runsl_1833"/>
<sequence>MAPIQSDIVTLQNSLQKAEDFHDFLSVLNDALEFPFSQKKLYFHLKNVDKLYHSFQVPKKSGGLRTINAPNKSLKFIQHCLAFILQGAYQPTYSVNGYVTGRSVVSNAHVHANKKFVLNLDLENFFPSITFGRVHAVLQLKPILAKPNVAQMIAKLCCYEGVLPQGAPTSPVLSNMICQRLDRRIESLVSGYQITYTRYADDLTFSSDKPFENGFLSRLDEIIKAEGFTINLEKVRLQLKNSRQEVTGLTVNEKVNVTQRFIREIRAMLHNWGTLGYDSAQAKFLTHYSPKVSKKKKSEPQLRNVVAGKINYLKMVRGNEDTVYQQFKAELTRLEKGEEIPQKKPKLPVWQPSIDHNPRRVVQFLRNFRVVNDTGFRELLHDPDVSDFDFMANLAKVNTQMDGLKSVLTPKLHQKLSVFVNAYNTAGVTYFQEHGLLPLKGRPKQTVSLLARLLLKKAKMPVLEQQTTEQVAVAPDRAVSKAAKVFREQIRVGSDYFQDLILVNALKPIVETLNASDSVNVSFQPGENEFGINCSFFTDTWESVKTLRSVLKDLAQNTDYQTPTNQRNIWLRSAVIQREAEKEAFFATVIYIHLEGGKIESENAFKHIRLLKTQQRLCSLADWSVLYQDANSQTQEFFFLNSDANRSHQAPNYEGITHKLTFYHS</sequence>
<dbReference type="PANTHER" id="PTHR34047">
    <property type="entry name" value="NUCLEAR INTRON MATURASE 1, MITOCHONDRIAL-RELATED"/>
    <property type="match status" value="1"/>
</dbReference>
<comment type="similarity">
    <text evidence="8">Belongs to the bacterial reverse transcriptase family.</text>
</comment>
<organism evidence="11 12">
    <name type="scientific">Runella slithyformis (strain ATCC 29530 / DSM 19594 / LMG 11500 / NCIMB 11436 / LSU 4)</name>
    <dbReference type="NCBI Taxonomy" id="761193"/>
    <lineage>
        <taxon>Bacteria</taxon>
        <taxon>Pseudomonadati</taxon>
        <taxon>Bacteroidota</taxon>
        <taxon>Cytophagia</taxon>
        <taxon>Cytophagales</taxon>
        <taxon>Spirosomataceae</taxon>
        <taxon>Runella</taxon>
    </lineage>
</organism>
<dbReference type="GO" id="GO:0051607">
    <property type="term" value="P:defense response to virus"/>
    <property type="evidence" value="ECO:0007669"/>
    <property type="project" value="UniProtKB-KW"/>
</dbReference>
<reference evidence="12" key="1">
    <citation type="submission" date="2011-06" db="EMBL/GenBank/DDBJ databases">
        <title>The complete genome of chromosome of Runella slithyformis DSM 19594.</title>
        <authorList>
            <consortium name="US DOE Joint Genome Institute (JGI-PGF)"/>
            <person name="Lucas S."/>
            <person name="Han J."/>
            <person name="Lapidus A."/>
            <person name="Bruce D."/>
            <person name="Goodwin L."/>
            <person name="Pitluck S."/>
            <person name="Peters L."/>
            <person name="Kyrpides N."/>
            <person name="Mavromatis K."/>
            <person name="Ivanova N."/>
            <person name="Ovchinnikova G."/>
            <person name="Zhang X."/>
            <person name="Misra M."/>
            <person name="Detter J.C."/>
            <person name="Tapia R."/>
            <person name="Han C."/>
            <person name="Land M."/>
            <person name="Hauser L."/>
            <person name="Markowitz V."/>
            <person name="Cheng J.-F."/>
            <person name="Hugenholtz P."/>
            <person name="Woyke T."/>
            <person name="Wu D."/>
            <person name="Tindall B."/>
            <person name="Faehrich R."/>
            <person name="Brambilla E."/>
            <person name="Klenk H.-P."/>
            <person name="Eisen J.A."/>
        </authorList>
    </citation>
    <scope>NUCLEOTIDE SEQUENCE [LARGE SCALE GENOMIC DNA]</scope>
    <source>
        <strain evidence="12">ATCC 29530 / DSM 19594 / LMG 11500 / NCIMB 11436 / LSU 4</strain>
    </source>
</reference>
<dbReference type="AlphaFoldDB" id="A0A7U3ZJ92"/>
<dbReference type="SUPFAM" id="SSF56672">
    <property type="entry name" value="DNA/RNA polymerases"/>
    <property type="match status" value="1"/>
</dbReference>
<dbReference type="PANTHER" id="PTHR34047:SF7">
    <property type="entry name" value="RNA-DIRECTED DNA POLYMERASE"/>
    <property type="match status" value="1"/>
</dbReference>
<evidence type="ECO:0000313" key="11">
    <source>
        <dbReference type="EMBL" id="AEI48257.1"/>
    </source>
</evidence>
<keyword evidence="12" id="KW-1185">Reference proteome</keyword>
<evidence type="ECO:0000256" key="9">
    <source>
        <dbReference type="ARBA" id="ARBA00048173"/>
    </source>
</evidence>
<evidence type="ECO:0000259" key="10">
    <source>
        <dbReference type="PROSITE" id="PS50878"/>
    </source>
</evidence>
<keyword evidence="2 11" id="KW-0808">Transferase</keyword>
<evidence type="ECO:0000256" key="2">
    <source>
        <dbReference type="ARBA" id="ARBA00022679"/>
    </source>
</evidence>
<evidence type="ECO:0000256" key="7">
    <source>
        <dbReference type="ARBA" id="ARBA00023118"/>
    </source>
</evidence>
<dbReference type="GO" id="GO:0003723">
    <property type="term" value="F:RNA binding"/>
    <property type="evidence" value="ECO:0007669"/>
    <property type="project" value="InterPro"/>
</dbReference>
<gene>
    <name evidence="11" type="ordered locus">Runsl_1833</name>
</gene>
<dbReference type="InterPro" id="IPR051083">
    <property type="entry name" value="GrpII_Intron_Splice-Mob/Def"/>
</dbReference>
<dbReference type="InterPro" id="IPR000123">
    <property type="entry name" value="Reverse_transcriptase_msDNA"/>
</dbReference>
<evidence type="ECO:0000256" key="5">
    <source>
        <dbReference type="ARBA" id="ARBA00022842"/>
    </source>
</evidence>
<dbReference type="InterPro" id="IPR043502">
    <property type="entry name" value="DNA/RNA_pol_sf"/>
</dbReference>
<dbReference type="InterPro" id="IPR000477">
    <property type="entry name" value="RT_dom"/>
</dbReference>
<keyword evidence="4" id="KW-0479">Metal-binding</keyword>
<keyword evidence="7" id="KW-0051">Antiviral defense</keyword>
<reference evidence="11 12" key="2">
    <citation type="journal article" date="2012" name="Stand. Genomic Sci.">
        <title>Complete genome sequence of the aquatic bacterium Runella slithyformis type strain (LSU 4(T)).</title>
        <authorList>
            <person name="Copeland A."/>
            <person name="Zhang X."/>
            <person name="Misra M."/>
            <person name="Lapidus A."/>
            <person name="Nolan M."/>
            <person name="Lucas S."/>
            <person name="Deshpande S."/>
            <person name="Cheng J.F."/>
            <person name="Tapia R."/>
            <person name="Goodwin L.A."/>
            <person name="Pitluck S."/>
            <person name="Liolios K."/>
            <person name="Pagani I."/>
            <person name="Ivanova N."/>
            <person name="Mikhailova N."/>
            <person name="Pati A."/>
            <person name="Chen A."/>
            <person name="Palaniappan K."/>
            <person name="Land M."/>
            <person name="Hauser L."/>
            <person name="Pan C."/>
            <person name="Jeffries C.D."/>
            <person name="Detter J.C."/>
            <person name="Brambilla E.M."/>
            <person name="Rohde M."/>
            <person name="Djao O.D."/>
            <person name="Goker M."/>
            <person name="Sikorski J."/>
            <person name="Tindall B.J."/>
            <person name="Woyke T."/>
            <person name="Bristow J."/>
            <person name="Eisen J.A."/>
            <person name="Markowitz V."/>
            <person name="Hugenholtz P."/>
            <person name="Kyrpides N.C."/>
            <person name="Klenk H.P."/>
            <person name="Mavromatis K."/>
        </authorList>
    </citation>
    <scope>NUCLEOTIDE SEQUENCE [LARGE SCALE GENOMIC DNA]</scope>
    <source>
        <strain evidence="12">ATCC 29530 / DSM 19594 / LMG 11500 / NCIMB 11436 / LSU 4</strain>
    </source>
</reference>
<dbReference type="GO" id="GO:0046872">
    <property type="term" value="F:metal ion binding"/>
    <property type="evidence" value="ECO:0007669"/>
    <property type="project" value="UniProtKB-KW"/>
</dbReference>
<protein>
    <recommendedName>
        <fullName evidence="1">RNA-directed DNA polymerase</fullName>
        <ecNumber evidence="1">2.7.7.49</ecNumber>
    </recommendedName>
</protein>
<evidence type="ECO:0000256" key="6">
    <source>
        <dbReference type="ARBA" id="ARBA00022918"/>
    </source>
</evidence>
<dbReference type="CDD" id="cd03487">
    <property type="entry name" value="RT_Bac_retron_II"/>
    <property type="match status" value="1"/>
</dbReference>
<dbReference type="Pfam" id="PF00078">
    <property type="entry name" value="RVT_1"/>
    <property type="match status" value="1"/>
</dbReference>